<keyword evidence="2" id="KW-1185">Reference proteome</keyword>
<evidence type="ECO:0000313" key="2">
    <source>
        <dbReference type="Proteomes" id="UP000244727"/>
    </source>
</evidence>
<dbReference type="AlphaFoldDB" id="A0A2R4WY73"/>
<dbReference type="RefSeq" id="WP_108380866.1">
    <property type="nucleotide sequence ID" value="NZ_CP028858.1"/>
</dbReference>
<proteinExistence type="predicted"/>
<reference evidence="1 2" key="1">
    <citation type="submission" date="2018-04" db="EMBL/GenBank/DDBJ databases">
        <title>Halococcoides cellulosivorans gen. nov., sp. nov., an extremely halophilic cellulose-utilizing haloarchaeon from hypersaline lakes.</title>
        <authorList>
            <person name="Sorokin D.Y."/>
            <person name="Toshchakov S.V."/>
            <person name="Samarov N.I."/>
            <person name="Korzhenkov A."/>
            <person name="Kublanov I.V."/>
        </authorList>
    </citation>
    <scope>NUCLEOTIDE SEQUENCE [LARGE SCALE GENOMIC DNA]</scope>
    <source>
        <strain evidence="1 2">HArcel1</strain>
    </source>
</reference>
<dbReference type="KEGG" id="harc:HARCEL1_01580"/>
<dbReference type="Proteomes" id="UP000244727">
    <property type="component" value="Chromosome"/>
</dbReference>
<dbReference type="Pfam" id="PF19113">
    <property type="entry name" value="DUF5799"/>
    <property type="match status" value="1"/>
</dbReference>
<dbReference type="GeneID" id="36511157"/>
<gene>
    <name evidence="1" type="ORF">HARCEL1_01580</name>
</gene>
<accession>A0A2R4WY73</accession>
<organism evidence="1 2">
    <name type="scientific">Halococcoides cellulosivorans</name>
    <dbReference type="NCBI Taxonomy" id="1679096"/>
    <lineage>
        <taxon>Archaea</taxon>
        <taxon>Methanobacteriati</taxon>
        <taxon>Methanobacteriota</taxon>
        <taxon>Stenosarchaea group</taxon>
        <taxon>Halobacteria</taxon>
        <taxon>Halobacteriales</taxon>
        <taxon>Haloarculaceae</taxon>
        <taxon>Halococcoides</taxon>
    </lineage>
</organism>
<protein>
    <submittedName>
        <fullName evidence="1">Uncharacterized protein</fullName>
    </submittedName>
</protein>
<dbReference type="InterPro" id="IPR043821">
    <property type="entry name" value="DUF5799"/>
</dbReference>
<dbReference type="EMBL" id="CP028858">
    <property type="protein sequence ID" value="AWB26497.1"/>
    <property type="molecule type" value="Genomic_DNA"/>
</dbReference>
<evidence type="ECO:0000313" key="1">
    <source>
        <dbReference type="EMBL" id="AWB26497.1"/>
    </source>
</evidence>
<name>A0A2R4WY73_9EURY</name>
<sequence length="139" mass="15077">MTDWRDSIAAERMELDGAFADRVTDAGLSNRQWDLVMAAVEIRIETPESPAEAELRADTSALGSVLDELVAMDDEGVVGTSSGDDGGFLDWLGSLTDDETSEMRATAAGLAEAYVETLETRLRESGRWTAVCEQARDDE</sequence>